<keyword evidence="19" id="KW-1185">Reference proteome</keyword>
<keyword evidence="16" id="KW-0812">Transmembrane</keyword>
<evidence type="ECO:0000256" key="12">
    <source>
        <dbReference type="ARBA" id="ARBA00033194"/>
    </source>
</evidence>
<evidence type="ECO:0000313" key="19">
    <source>
        <dbReference type="Proteomes" id="UP001396898"/>
    </source>
</evidence>
<evidence type="ECO:0000256" key="10">
    <source>
        <dbReference type="ARBA" id="ARBA00022840"/>
    </source>
</evidence>
<evidence type="ECO:0000256" key="14">
    <source>
        <dbReference type="ARBA" id="ARBA00048679"/>
    </source>
</evidence>
<comment type="subunit">
    <text evidence="2">Component of the EKC/KEOPS complex composed of at least BUD32, CGI121, GON7, KAE1 and PCC1; the whole complex dimerizes.</text>
</comment>
<keyword evidence="6" id="KW-0723">Serine/threonine-protein kinase</keyword>
<comment type="catalytic activity">
    <reaction evidence="14">
        <text>L-seryl-[protein] + ATP = O-phospho-L-seryl-[protein] + ADP + H(+)</text>
        <dbReference type="Rhea" id="RHEA:17989"/>
        <dbReference type="Rhea" id="RHEA-COMP:9863"/>
        <dbReference type="Rhea" id="RHEA-COMP:11604"/>
        <dbReference type="ChEBI" id="CHEBI:15378"/>
        <dbReference type="ChEBI" id="CHEBI:29999"/>
        <dbReference type="ChEBI" id="CHEBI:30616"/>
        <dbReference type="ChEBI" id="CHEBI:83421"/>
        <dbReference type="ChEBI" id="CHEBI:456216"/>
        <dbReference type="EC" id="2.7.11.1"/>
    </reaction>
</comment>
<evidence type="ECO:0000256" key="3">
    <source>
        <dbReference type="ARBA" id="ARBA00012513"/>
    </source>
</evidence>
<dbReference type="PANTHER" id="PTHR47634">
    <property type="entry name" value="PROTEIN KINASE DOMAIN-CONTAINING PROTEIN-RELATED"/>
    <property type="match status" value="1"/>
</dbReference>
<dbReference type="InterPro" id="IPR051334">
    <property type="entry name" value="SRPK"/>
</dbReference>
<evidence type="ECO:0000256" key="4">
    <source>
        <dbReference type="ARBA" id="ARBA00013948"/>
    </source>
</evidence>
<accession>A0ABR1RM22</accession>
<evidence type="ECO:0000256" key="11">
    <source>
        <dbReference type="ARBA" id="ARBA00030980"/>
    </source>
</evidence>
<evidence type="ECO:0000256" key="15">
    <source>
        <dbReference type="PROSITE-ProRule" id="PRU10141"/>
    </source>
</evidence>
<dbReference type="PANTHER" id="PTHR47634:SF9">
    <property type="entry name" value="PROTEIN KINASE DOMAIN-CONTAINING PROTEIN-RELATED"/>
    <property type="match status" value="1"/>
</dbReference>
<sequence>MSRKIDLSWGWSSKTWEPELTATNFIDIPRDRRYESKPWKYLDDEEVRYEHFEDYEPGGFHPIDLSLNRKSSVFIHNRFEVVSKLGHGRSSMVWLCYETAAKKWRALKIYKASMTHDPKTQNEHGEFLLQSVLEKNGIGADKALENHVLLPLETFWIQSVNGRHLCAVHRVLGPRLSDWMQWPEINRPGRNKNVITQLVNGMGFLHHNGICHGDFRPQNVLMQLRDGALDHIGVEEMRHDILGPPATEDIRLWNGDQSPYSPAKAYSRLDWGTMARLVSDKIAIVGLAGAYLPSSPPKRLGAPVRYSAPEVLLLEGGAATGIKTDIYMLGRTLMAFRTRMRDEIWHDHLRHDSDSSRRRTVWEMIHGMEMYGGPCPPPFRELALKVKHGDKQSEPLQPFRMLAVEKLKRDGNGSEPPSDGYLTFMTIQKTTDSEKHPEEYVTTYRLRQHLSPTEAASFGDLLHNLLSWQPQDRWTTDRILEHRWFSEELIGREESATQASGPQSWSYLTLTTGVLYMLGVILMAVYFAANRLASQPGFFASREDTNGPASLTPPSTVGPYVSVTFPIQELGS</sequence>
<dbReference type="GO" id="GO:0016301">
    <property type="term" value="F:kinase activity"/>
    <property type="evidence" value="ECO:0007669"/>
    <property type="project" value="UniProtKB-KW"/>
</dbReference>
<keyword evidence="16" id="KW-0472">Membrane</keyword>
<name>A0ABR1RM22_9PEZI</name>
<comment type="caution">
    <text evidence="18">The sequence shown here is derived from an EMBL/GenBank/DDBJ whole genome shotgun (WGS) entry which is preliminary data.</text>
</comment>
<evidence type="ECO:0000256" key="13">
    <source>
        <dbReference type="ARBA" id="ARBA00047899"/>
    </source>
</evidence>
<dbReference type="PROSITE" id="PS50011">
    <property type="entry name" value="PROTEIN_KINASE_DOM"/>
    <property type="match status" value="1"/>
</dbReference>
<dbReference type="Gene3D" id="1.10.510.10">
    <property type="entry name" value="Transferase(Phosphotransferase) domain 1"/>
    <property type="match status" value="1"/>
</dbReference>
<evidence type="ECO:0000313" key="18">
    <source>
        <dbReference type="EMBL" id="KAK8016016.1"/>
    </source>
</evidence>
<reference evidence="18 19" key="1">
    <citation type="submission" date="2023-01" db="EMBL/GenBank/DDBJ databases">
        <title>Analysis of 21 Apiospora genomes using comparative genomics revels a genus with tremendous synthesis potential of carbohydrate active enzymes and secondary metabolites.</title>
        <authorList>
            <person name="Sorensen T."/>
        </authorList>
    </citation>
    <scope>NUCLEOTIDE SEQUENCE [LARGE SCALE GENOMIC DNA]</scope>
    <source>
        <strain evidence="18 19">CBS 20057</strain>
    </source>
</reference>
<evidence type="ECO:0000256" key="1">
    <source>
        <dbReference type="ARBA" id="ARBA00003747"/>
    </source>
</evidence>
<dbReference type="InterPro" id="IPR008266">
    <property type="entry name" value="Tyr_kinase_AS"/>
</dbReference>
<protein>
    <recommendedName>
        <fullName evidence="5">EKC/KEOPS complex subunit BUD32</fullName>
        <ecNumber evidence="3">2.7.11.1</ecNumber>
    </recommendedName>
    <alternativeName>
        <fullName evidence="11 12">Atypical Serine/threonine protein kinase BUD32</fullName>
    </alternativeName>
    <alternativeName>
        <fullName evidence="4">EKC/KEOPS complex subunit bud32</fullName>
    </alternativeName>
</protein>
<evidence type="ECO:0000256" key="16">
    <source>
        <dbReference type="SAM" id="Phobius"/>
    </source>
</evidence>
<dbReference type="PROSITE" id="PS00107">
    <property type="entry name" value="PROTEIN_KINASE_ATP"/>
    <property type="match status" value="1"/>
</dbReference>
<dbReference type="InterPro" id="IPR000719">
    <property type="entry name" value="Prot_kinase_dom"/>
</dbReference>
<organism evidence="18 19">
    <name type="scientific">Apiospora marii</name>
    <dbReference type="NCBI Taxonomy" id="335849"/>
    <lineage>
        <taxon>Eukaryota</taxon>
        <taxon>Fungi</taxon>
        <taxon>Dikarya</taxon>
        <taxon>Ascomycota</taxon>
        <taxon>Pezizomycotina</taxon>
        <taxon>Sordariomycetes</taxon>
        <taxon>Xylariomycetidae</taxon>
        <taxon>Amphisphaeriales</taxon>
        <taxon>Apiosporaceae</taxon>
        <taxon>Apiospora</taxon>
    </lineage>
</organism>
<dbReference type="EC" id="2.7.11.1" evidence="3"/>
<gene>
    <name evidence="18" type="ORF">PG991_008904</name>
</gene>
<keyword evidence="8 15" id="KW-0547">Nucleotide-binding</keyword>
<feature type="binding site" evidence="15">
    <location>
        <position position="108"/>
    </location>
    <ligand>
        <name>ATP</name>
        <dbReference type="ChEBI" id="CHEBI:30616"/>
    </ligand>
</feature>
<dbReference type="PROSITE" id="PS00109">
    <property type="entry name" value="PROTEIN_KINASE_TYR"/>
    <property type="match status" value="1"/>
</dbReference>
<keyword evidence="10 15" id="KW-0067">ATP-binding</keyword>
<keyword evidence="16" id="KW-1133">Transmembrane helix</keyword>
<keyword evidence="9 18" id="KW-0418">Kinase</keyword>
<evidence type="ECO:0000256" key="5">
    <source>
        <dbReference type="ARBA" id="ARBA00019973"/>
    </source>
</evidence>
<dbReference type="SMART" id="SM00220">
    <property type="entry name" value="S_TKc"/>
    <property type="match status" value="1"/>
</dbReference>
<evidence type="ECO:0000256" key="7">
    <source>
        <dbReference type="ARBA" id="ARBA00022679"/>
    </source>
</evidence>
<comment type="function">
    <text evidence="1">Component of the EKC/KEOPS complex that is required for the formation of a threonylcarbamoyl group on adenosine at position 37 (t(6)A37) in tRNAs that read codons beginning with adenine. The complex is probably involved in the transfer of the threonylcarbamoyl moiety of threonylcarbamoyl-AMP (TC-AMP) to the N6 group of A37. BUD32 has ATPase activity in the context of the EKC/KEOPS complex and likely plays a supporting role to the catalytic subunit KAE1. The EKC/KEOPS complex also promotes both telomere uncapping and telomere elongation. The complex is required for efficient recruitment of transcriptional coactivators.</text>
</comment>
<dbReference type="InterPro" id="IPR017441">
    <property type="entry name" value="Protein_kinase_ATP_BS"/>
</dbReference>
<evidence type="ECO:0000259" key="17">
    <source>
        <dbReference type="PROSITE" id="PS50011"/>
    </source>
</evidence>
<dbReference type="Gene3D" id="3.30.200.20">
    <property type="entry name" value="Phosphorylase Kinase, domain 1"/>
    <property type="match status" value="1"/>
</dbReference>
<evidence type="ECO:0000256" key="2">
    <source>
        <dbReference type="ARBA" id="ARBA00011534"/>
    </source>
</evidence>
<feature type="transmembrane region" description="Helical" evidence="16">
    <location>
        <begin position="505"/>
        <end position="529"/>
    </location>
</feature>
<feature type="domain" description="Protein kinase" evidence="17">
    <location>
        <begin position="79"/>
        <end position="485"/>
    </location>
</feature>
<dbReference type="Pfam" id="PF00069">
    <property type="entry name" value="Pkinase"/>
    <property type="match status" value="1"/>
</dbReference>
<comment type="catalytic activity">
    <reaction evidence="13">
        <text>L-threonyl-[protein] + ATP = O-phospho-L-threonyl-[protein] + ADP + H(+)</text>
        <dbReference type="Rhea" id="RHEA:46608"/>
        <dbReference type="Rhea" id="RHEA-COMP:11060"/>
        <dbReference type="Rhea" id="RHEA-COMP:11605"/>
        <dbReference type="ChEBI" id="CHEBI:15378"/>
        <dbReference type="ChEBI" id="CHEBI:30013"/>
        <dbReference type="ChEBI" id="CHEBI:30616"/>
        <dbReference type="ChEBI" id="CHEBI:61977"/>
        <dbReference type="ChEBI" id="CHEBI:456216"/>
        <dbReference type="EC" id="2.7.11.1"/>
    </reaction>
</comment>
<proteinExistence type="predicted"/>
<evidence type="ECO:0000256" key="8">
    <source>
        <dbReference type="ARBA" id="ARBA00022741"/>
    </source>
</evidence>
<dbReference type="EMBL" id="JAQQWI010000012">
    <property type="protein sequence ID" value="KAK8016016.1"/>
    <property type="molecule type" value="Genomic_DNA"/>
</dbReference>
<dbReference type="SUPFAM" id="SSF56112">
    <property type="entry name" value="Protein kinase-like (PK-like)"/>
    <property type="match status" value="1"/>
</dbReference>
<evidence type="ECO:0000256" key="9">
    <source>
        <dbReference type="ARBA" id="ARBA00022777"/>
    </source>
</evidence>
<keyword evidence="7" id="KW-0808">Transferase</keyword>
<evidence type="ECO:0000256" key="6">
    <source>
        <dbReference type="ARBA" id="ARBA00022527"/>
    </source>
</evidence>
<dbReference type="InterPro" id="IPR011009">
    <property type="entry name" value="Kinase-like_dom_sf"/>
</dbReference>
<dbReference type="Proteomes" id="UP001396898">
    <property type="component" value="Unassembled WGS sequence"/>
</dbReference>